<reference evidence="1" key="1">
    <citation type="submission" date="2023-06" db="EMBL/GenBank/DDBJ databases">
        <authorList>
            <consortium name="Lawrence Berkeley National Laboratory"/>
            <person name="Ahrendt S."/>
            <person name="Sahu N."/>
            <person name="Indic B."/>
            <person name="Wong-Bajracharya J."/>
            <person name="Merenyi Z."/>
            <person name="Ke H.-M."/>
            <person name="Monk M."/>
            <person name="Kocsube S."/>
            <person name="Drula E."/>
            <person name="Lipzen A."/>
            <person name="Balint B."/>
            <person name="Henrissat B."/>
            <person name="Andreopoulos B."/>
            <person name="Martin F.M."/>
            <person name="Harder C.B."/>
            <person name="Rigling D."/>
            <person name="Ford K.L."/>
            <person name="Foster G.D."/>
            <person name="Pangilinan J."/>
            <person name="Papanicolaou A."/>
            <person name="Barry K."/>
            <person name="LaButti K."/>
            <person name="Viragh M."/>
            <person name="Koriabine M."/>
            <person name="Yan M."/>
            <person name="Riley R."/>
            <person name="Champramary S."/>
            <person name="Plett K.L."/>
            <person name="Tsai I.J."/>
            <person name="Slot J."/>
            <person name="Sipos G."/>
            <person name="Plett J."/>
            <person name="Nagy L.G."/>
            <person name="Grigoriev I.V."/>
        </authorList>
    </citation>
    <scope>NUCLEOTIDE SEQUENCE</scope>
    <source>
        <strain evidence="1">HWK02</strain>
    </source>
</reference>
<organism evidence="1 2">
    <name type="scientific">Armillaria luteobubalina</name>
    <dbReference type="NCBI Taxonomy" id="153913"/>
    <lineage>
        <taxon>Eukaryota</taxon>
        <taxon>Fungi</taxon>
        <taxon>Dikarya</taxon>
        <taxon>Basidiomycota</taxon>
        <taxon>Agaricomycotina</taxon>
        <taxon>Agaricomycetes</taxon>
        <taxon>Agaricomycetidae</taxon>
        <taxon>Agaricales</taxon>
        <taxon>Marasmiineae</taxon>
        <taxon>Physalacriaceae</taxon>
        <taxon>Armillaria</taxon>
    </lineage>
</organism>
<gene>
    <name evidence="1" type="ORF">EDD18DRAFT_1075441</name>
</gene>
<dbReference type="EMBL" id="JAUEPU010000017">
    <property type="protein sequence ID" value="KAK0495614.1"/>
    <property type="molecule type" value="Genomic_DNA"/>
</dbReference>
<protein>
    <submittedName>
        <fullName evidence="1">Uncharacterized protein</fullName>
    </submittedName>
</protein>
<evidence type="ECO:0000313" key="1">
    <source>
        <dbReference type="EMBL" id="KAK0495614.1"/>
    </source>
</evidence>
<feature type="non-terminal residue" evidence="1">
    <location>
        <position position="1"/>
    </location>
</feature>
<proteinExistence type="predicted"/>
<keyword evidence="2" id="KW-1185">Reference proteome</keyword>
<sequence length="65" mass="7495">CSFLCFDGLLLDSQDNKIMMDTVFTWAMEHAFTKAQMHTDLFAQISILESCLMKQQHKSNSSFTQ</sequence>
<evidence type="ECO:0000313" key="2">
    <source>
        <dbReference type="Proteomes" id="UP001175228"/>
    </source>
</evidence>
<dbReference type="Proteomes" id="UP001175228">
    <property type="component" value="Unassembled WGS sequence"/>
</dbReference>
<accession>A0AA39USK6</accession>
<comment type="caution">
    <text evidence="1">The sequence shown here is derived from an EMBL/GenBank/DDBJ whole genome shotgun (WGS) entry which is preliminary data.</text>
</comment>
<dbReference type="AlphaFoldDB" id="A0AA39USK6"/>
<name>A0AA39USK6_9AGAR</name>